<gene>
    <name evidence="6" type="ORF">HY834_09235</name>
</gene>
<dbReference type="PRINTS" id="PR00035">
    <property type="entry name" value="HTHGNTR"/>
</dbReference>
<reference evidence="6" key="1">
    <citation type="submission" date="2020-07" db="EMBL/GenBank/DDBJ databases">
        <title>Huge and variable diversity of episymbiotic CPR bacteria and DPANN archaea in groundwater ecosystems.</title>
        <authorList>
            <person name="He C.Y."/>
            <person name="Keren R."/>
            <person name="Whittaker M."/>
            <person name="Farag I.F."/>
            <person name="Doudna J."/>
            <person name="Cate J.H.D."/>
            <person name="Banfield J.F."/>
        </authorList>
    </citation>
    <scope>NUCLEOTIDE SEQUENCE</scope>
    <source>
        <strain evidence="6">NC_groundwater_1586_Pr3_B-0.1um_66_15</strain>
    </source>
</reference>
<dbReference type="InterPro" id="IPR011711">
    <property type="entry name" value="GntR_C"/>
</dbReference>
<comment type="caution">
    <text evidence="6">The sequence shown here is derived from an EMBL/GenBank/DDBJ whole genome shotgun (WGS) entry which is preliminary data.</text>
</comment>
<sequence length="314" mass="36412">MKTDTVFKRAYNDALGFIAGLPEGEILPSENALGRRLGVSRTTARKVVLALVAHGVISQGSERKILRRPDVIEERFPESETVPMSAQVERQFMDWLLRDDPRPGTTINERELARRFGVATTGIREFLNRFQRFGLIDKRPNAGWVFRGFTTSFALELFEVREMYEVRSAIAFAALPENSPLWRDVEALRREHEELLGHVAERYREFSDLDSRFHLLINSAAPNRFIDSFYDLITLIFHYHYKWNKRDERQRNEVAIKEHLTYMDALRSRNRGIIELACRAHLTSARESFMRSTQFRGETAAGRPKAERAAKQIP</sequence>
<feature type="domain" description="HTH gntR-type" evidence="5">
    <location>
        <begin position="82"/>
        <end position="149"/>
    </location>
</feature>
<dbReference type="SUPFAM" id="SSF46785">
    <property type="entry name" value="Winged helix' DNA-binding domain"/>
    <property type="match status" value="2"/>
</dbReference>
<evidence type="ECO:0000313" key="7">
    <source>
        <dbReference type="Proteomes" id="UP000782610"/>
    </source>
</evidence>
<dbReference type="Proteomes" id="UP000782610">
    <property type="component" value="Unassembled WGS sequence"/>
</dbReference>
<evidence type="ECO:0000259" key="5">
    <source>
        <dbReference type="PROSITE" id="PS50949"/>
    </source>
</evidence>
<dbReference type="InterPro" id="IPR036390">
    <property type="entry name" value="WH_DNA-bd_sf"/>
</dbReference>
<protein>
    <submittedName>
        <fullName evidence="6">GntR family transcriptional regulator</fullName>
    </submittedName>
</protein>
<dbReference type="AlphaFoldDB" id="A0A933L334"/>
<dbReference type="InterPro" id="IPR008920">
    <property type="entry name" value="TF_FadR/GntR_C"/>
</dbReference>
<feature type="compositionally biased region" description="Basic and acidic residues" evidence="4">
    <location>
        <begin position="304"/>
        <end position="314"/>
    </location>
</feature>
<name>A0A933L334_9HYPH</name>
<dbReference type="SMART" id="SM00895">
    <property type="entry name" value="FCD"/>
    <property type="match status" value="1"/>
</dbReference>
<proteinExistence type="predicted"/>
<accession>A0A933L334</accession>
<dbReference type="PANTHER" id="PTHR43537">
    <property type="entry name" value="TRANSCRIPTIONAL REGULATOR, GNTR FAMILY"/>
    <property type="match status" value="1"/>
</dbReference>
<keyword evidence="1" id="KW-0805">Transcription regulation</keyword>
<evidence type="ECO:0000256" key="4">
    <source>
        <dbReference type="SAM" id="MobiDB-lite"/>
    </source>
</evidence>
<dbReference type="EMBL" id="JACRAF010000025">
    <property type="protein sequence ID" value="MBI4921918.1"/>
    <property type="molecule type" value="Genomic_DNA"/>
</dbReference>
<dbReference type="GO" id="GO:0003700">
    <property type="term" value="F:DNA-binding transcription factor activity"/>
    <property type="evidence" value="ECO:0007669"/>
    <property type="project" value="InterPro"/>
</dbReference>
<organism evidence="6 7">
    <name type="scientific">Devosia nanyangense</name>
    <dbReference type="NCBI Taxonomy" id="1228055"/>
    <lineage>
        <taxon>Bacteria</taxon>
        <taxon>Pseudomonadati</taxon>
        <taxon>Pseudomonadota</taxon>
        <taxon>Alphaproteobacteria</taxon>
        <taxon>Hyphomicrobiales</taxon>
        <taxon>Devosiaceae</taxon>
        <taxon>Devosia</taxon>
    </lineage>
</organism>
<evidence type="ECO:0000256" key="1">
    <source>
        <dbReference type="ARBA" id="ARBA00023015"/>
    </source>
</evidence>
<dbReference type="InterPro" id="IPR000524">
    <property type="entry name" value="Tscrpt_reg_HTH_GntR"/>
</dbReference>
<dbReference type="PROSITE" id="PS50949">
    <property type="entry name" value="HTH_GNTR"/>
    <property type="match status" value="1"/>
</dbReference>
<evidence type="ECO:0000256" key="2">
    <source>
        <dbReference type="ARBA" id="ARBA00023125"/>
    </source>
</evidence>
<dbReference type="Pfam" id="PF07729">
    <property type="entry name" value="FCD"/>
    <property type="match status" value="1"/>
</dbReference>
<dbReference type="InterPro" id="IPR036388">
    <property type="entry name" value="WH-like_DNA-bd_sf"/>
</dbReference>
<dbReference type="SMART" id="SM00345">
    <property type="entry name" value="HTH_GNTR"/>
    <property type="match status" value="2"/>
</dbReference>
<dbReference type="Gene3D" id="1.10.10.10">
    <property type="entry name" value="Winged helix-like DNA-binding domain superfamily/Winged helix DNA-binding domain"/>
    <property type="match status" value="2"/>
</dbReference>
<dbReference type="Pfam" id="PF00392">
    <property type="entry name" value="GntR"/>
    <property type="match status" value="2"/>
</dbReference>
<keyword evidence="2" id="KW-0238">DNA-binding</keyword>
<dbReference type="Gene3D" id="1.20.120.530">
    <property type="entry name" value="GntR ligand-binding domain-like"/>
    <property type="match status" value="1"/>
</dbReference>
<evidence type="ECO:0000256" key="3">
    <source>
        <dbReference type="ARBA" id="ARBA00023163"/>
    </source>
</evidence>
<dbReference type="SUPFAM" id="SSF48008">
    <property type="entry name" value="GntR ligand-binding domain-like"/>
    <property type="match status" value="1"/>
</dbReference>
<keyword evidence="3" id="KW-0804">Transcription</keyword>
<evidence type="ECO:0000313" key="6">
    <source>
        <dbReference type="EMBL" id="MBI4921918.1"/>
    </source>
</evidence>
<dbReference type="GO" id="GO:0003677">
    <property type="term" value="F:DNA binding"/>
    <property type="evidence" value="ECO:0007669"/>
    <property type="project" value="UniProtKB-KW"/>
</dbReference>
<feature type="region of interest" description="Disordered" evidence="4">
    <location>
        <begin position="293"/>
        <end position="314"/>
    </location>
</feature>
<dbReference type="PANTHER" id="PTHR43537:SF51">
    <property type="entry name" value="HTH-TYPE TRANSCRIPTIONAL REGULATOR LGOR-RELATED"/>
    <property type="match status" value="1"/>
</dbReference>